<feature type="transmembrane region" description="Helical" evidence="10">
    <location>
        <begin position="85"/>
        <end position="104"/>
    </location>
</feature>
<evidence type="ECO:0000256" key="9">
    <source>
        <dbReference type="ARBA" id="ARBA00093617"/>
    </source>
</evidence>
<keyword evidence="4 10" id="KW-0328">Glycosyltransferase</keyword>
<feature type="transmembrane region" description="Helical" evidence="10">
    <location>
        <begin position="682"/>
        <end position="701"/>
    </location>
</feature>
<evidence type="ECO:0000256" key="2">
    <source>
        <dbReference type="ARBA" id="ARBA00004922"/>
    </source>
</evidence>
<evidence type="ECO:0000259" key="12">
    <source>
        <dbReference type="Pfam" id="PF16192"/>
    </source>
</evidence>
<keyword evidence="10" id="KW-1003">Cell membrane</keyword>
<accession>A6NX42</accession>
<dbReference type="UniPathway" id="UPA00378"/>
<dbReference type="GO" id="GO:0012505">
    <property type="term" value="C:endomembrane system"/>
    <property type="evidence" value="ECO:0007669"/>
    <property type="project" value="UniProtKB-SubCell"/>
</dbReference>
<evidence type="ECO:0000256" key="4">
    <source>
        <dbReference type="ARBA" id="ARBA00022676"/>
    </source>
</evidence>
<feature type="transmembrane region" description="Helical" evidence="10">
    <location>
        <begin position="713"/>
        <end position="738"/>
    </location>
</feature>
<feature type="transmembrane region" description="Helical" evidence="10">
    <location>
        <begin position="436"/>
        <end position="454"/>
    </location>
</feature>
<dbReference type="AlphaFoldDB" id="A6NX42"/>
<feature type="transmembrane region" description="Helical" evidence="10">
    <location>
        <begin position="24"/>
        <end position="47"/>
    </location>
</feature>
<comment type="function">
    <text evidence="10">Protein O-mannosyltransferase that catalyzes the transfer of a single mannose residue from a polyprenol phospho-mannosyl lipidic donor to the hydroxyl group of selected serine and threonine residues in acceptor proteins.</text>
</comment>
<dbReference type="eggNOG" id="COG4346">
    <property type="taxonomic scope" value="Bacteria"/>
</dbReference>
<dbReference type="InterPro" id="IPR027005">
    <property type="entry name" value="PMT-like"/>
</dbReference>
<feature type="transmembrane region" description="Helical" evidence="10">
    <location>
        <begin position="626"/>
        <end position="647"/>
    </location>
</feature>
<gene>
    <name evidence="13" type="ORF">BACCAP_02787</name>
</gene>
<feature type="transmembrane region" description="Helical" evidence="10">
    <location>
        <begin position="659"/>
        <end position="676"/>
    </location>
</feature>
<sequence>MSHGGERFLRLFCLRRSVAMNLTYYITPTLVFPIVVLAAMFCLLSYYRHAMSPREGTLEWVTMASAAPRPMSFPRRRFPMRRKDALPLLLLTAVYAFAAFWNLGSFTNPQSFCQLSKGQTVTFTLAEPTAISRVMYYTGLNTGSYTLEASPDGETWYTLLAYEDEENNVSGLIWKENKTGSTLPAGLDSGNTSAALHQKYSDLFKWIDNTVLRTGEGPDPLSLEVRMFRLTGNPDAGDEWLELGELALYDADGQLITMYDISYTGEGASPLFDEGDTVPAMSTWYNSSYFDEIYHPRTAYEHIRGIYPYEISHPPLGKLIMSLGIQLFGLTPFGWRFMGTLFGVLMVPLLYVFLKNLFGKTVVAFCGTALFAFDFMHLTQTRIATIDTYGVFFILAMYYFMYRYLTLPAGTPFRKGALPLFLSGLMWGIGAASKWTVIYGAVGLALLYFIGLYFKWRDWPQDEDAPRFAPWLVKTLLFSVLCFVLIPAVIYTASYLPYAAAKGDTSLENLIKVMWDNQVYMLTYHEGVHTPHPYSSRWYQWIVDGRPILYYLDNKSGAAQGLKCAFGAFSNPIVCWGGLLAMIACAAQSFRRFRSKMLFFLLSGLVAAGAVIGVDGVLSAELDNLVRLRNLCLLVGGVLIYWVLGYLASKSFPRYSSKAMFILIGYLSQLVPWMFIGRITFAYHYFPSILFLVLALAYVFNDLVGRRAPGWRVAVYGTTGGAVALYAAFYPVLVGIMVPTWYTTNFLRWIPGAWPF</sequence>
<feature type="transmembrane region" description="Helical" evidence="10">
    <location>
        <begin position="361"/>
        <end position="377"/>
    </location>
</feature>
<feature type="transmembrane region" description="Helical" evidence="10">
    <location>
        <begin position="383"/>
        <end position="401"/>
    </location>
</feature>
<evidence type="ECO:0000259" key="11">
    <source>
        <dbReference type="Pfam" id="PF02366"/>
    </source>
</evidence>
<feature type="transmembrane region" description="Helical" evidence="10">
    <location>
        <begin position="333"/>
        <end position="354"/>
    </location>
</feature>
<evidence type="ECO:0000256" key="10">
    <source>
        <dbReference type="RuleBase" id="RU367007"/>
    </source>
</evidence>
<feature type="transmembrane region" description="Helical" evidence="10">
    <location>
        <begin position="598"/>
        <end position="620"/>
    </location>
</feature>
<evidence type="ECO:0000256" key="3">
    <source>
        <dbReference type="ARBA" id="ARBA00007222"/>
    </source>
</evidence>
<dbReference type="GO" id="GO:0005886">
    <property type="term" value="C:plasma membrane"/>
    <property type="evidence" value="ECO:0007669"/>
    <property type="project" value="UniProtKB-SubCell"/>
</dbReference>
<comment type="similarity">
    <text evidence="3 10">Belongs to the glycosyltransferase 39 family.</text>
</comment>
<feature type="transmembrane region" description="Helical" evidence="10">
    <location>
        <begin position="565"/>
        <end position="586"/>
    </location>
</feature>
<dbReference type="PANTHER" id="PTHR10050">
    <property type="entry name" value="DOLICHYL-PHOSPHATE-MANNOSE--PROTEIN MANNOSYLTRANSFERASE"/>
    <property type="match status" value="1"/>
</dbReference>
<dbReference type="InterPro" id="IPR003342">
    <property type="entry name" value="ArnT-like_N"/>
</dbReference>
<feature type="transmembrane region" description="Helical" evidence="10">
    <location>
        <begin position="475"/>
        <end position="496"/>
    </location>
</feature>
<organism evidence="13 14">
    <name type="scientific">Pseudoflavonifractor capillosus ATCC 29799</name>
    <dbReference type="NCBI Taxonomy" id="411467"/>
    <lineage>
        <taxon>Bacteria</taxon>
        <taxon>Bacillati</taxon>
        <taxon>Bacillota</taxon>
        <taxon>Clostridia</taxon>
        <taxon>Eubacteriales</taxon>
        <taxon>Oscillospiraceae</taxon>
        <taxon>Pseudoflavonifractor</taxon>
    </lineage>
</organism>
<evidence type="ECO:0000256" key="5">
    <source>
        <dbReference type="ARBA" id="ARBA00022679"/>
    </source>
</evidence>
<keyword evidence="5 10" id="KW-0808">Transferase</keyword>
<keyword evidence="7 10" id="KW-1133">Transmembrane helix</keyword>
<feature type="transmembrane region" description="Helical" evidence="10">
    <location>
        <begin position="413"/>
        <end position="430"/>
    </location>
</feature>
<dbReference type="InterPro" id="IPR032421">
    <property type="entry name" value="PMT_4TMC"/>
</dbReference>
<dbReference type="InterPro" id="IPR008979">
    <property type="entry name" value="Galactose-bd-like_sf"/>
</dbReference>
<dbReference type="Pfam" id="PF16192">
    <property type="entry name" value="PMT_4TMC"/>
    <property type="match status" value="1"/>
</dbReference>
<dbReference type="EMBL" id="AAXG02000019">
    <property type="protein sequence ID" value="EDM99390.1"/>
    <property type="molecule type" value="Genomic_DNA"/>
</dbReference>
<comment type="pathway">
    <text evidence="2 10">Protein modification; protein glycosylation.</text>
</comment>
<evidence type="ECO:0000256" key="1">
    <source>
        <dbReference type="ARBA" id="ARBA00004127"/>
    </source>
</evidence>
<keyword evidence="14" id="KW-1185">Reference proteome</keyword>
<dbReference type="EC" id="2.4.1.-" evidence="10"/>
<dbReference type="CAZy" id="GT39">
    <property type="family name" value="Glycosyltransferase Family 39"/>
</dbReference>
<comment type="subcellular location">
    <subcellularLocation>
        <location evidence="10">Cell membrane</location>
    </subcellularLocation>
    <subcellularLocation>
        <location evidence="1">Endomembrane system</location>
        <topology evidence="1">Multi-pass membrane protein</topology>
    </subcellularLocation>
</comment>
<evidence type="ECO:0000256" key="7">
    <source>
        <dbReference type="ARBA" id="ARBA00022989"/>
    </source>
</evidence>
<proteinExistence type="inferred from homology"/>
<dbReference type="GO" id="GO:0004169">
    <property type="term" value="F:dolichyl-phosphate-mannose-protein mannosyltransferase activity"/>
    <property type="evidence" value="ECO:0007669"/>
    <property type="project" value="UniProtKB-UniRule"/>
</dbReference>
<dbReference type="Proteomes" id="UP000003639">
    <property type="component" value="Unassembled WGS sequence"/>
</dbReference>
<reference evidence="13 14" key="2">
    <citation type="submission" date="2007-06" db="EMBL/GenBank/DDBJ databases">
        <title>Draft genome sequence of Pseudoflavonifractor capillosus ATCC 29799.</title>
        <authorList>
            <person name="Sudarsanam P."/>
            <person name="Ley R."/>
            <person name="Guruge J."/>
            <person name="Turnbaugh P.J."/>
            <person name="Mahowald M."/>
            <person name="Liep D."/>
            <person name="Gordon J."/>
        </authorList>
    </citation>
    <scope>NUCLEOTIDE SEQUENCE [LARGE SCALE GENOMIC DNA]</scope>
    <source>
        <strain evidence="13 14">ATCC 29799</strain>
    </source>
</reference>
<evidence type="ECO:0000256" key="6">
    <source>
        <dbReference type="ARBA" id="ARBA00022692"/>
    </source>
</evidence>
<evidence type="ECO:0000256" key="8">
    <source>
        <dbReference type="ARBA" id="ARBA00023136"/>
    </source>
</evidence>
<name>A6NX42_9FIRM</name>
<evidence type="ECO:0000313" key="14">
    <source>
        <dbReference type="Proteomes" id="UP000003639"/>
    </source>
</evidence>
<reference evidence="13 14" key="1">
    <citation type="submission" date="2007-04" db="EMBL/GenBank/DDBJ databases">
        <authorList>
            <person name="Fulton L."/>
            <person name="Clifton S."/>
            <person name="Fulton B."/>
            <person name="Xu J."/>
            <person name="Minx P."/>
            <person name="Pepin K.H."/>
            <person name="Johnson M."/>
            <person name="Thiruvilangam P."/>
            <person name="Bhonagiri V."/>
            <person name="Nash W.E."/>
            <person name="Mardis E.R."/>
            <person name="Wilson R.K."/>
        </authorList>
    </citation>
    <scope>NUCLEOTIDE SEQUENCE [LARGE SCALE GENOMIC DNA]</scope>
    <source>
        <strain evidence="13 14">ATCC 29799</strain>
    </source>
</reference>
<keyword evidence="8 10" id="KW-0472">Membrane</keyword>
<feature type="domain" description="ArnT-like N-terminal" evidence="11">
    <location>
        <begin position="333"/>
        <end position="495"/>
    </location>
</feature>
<dbReference type="SUPFAM" id="SSF49785">
    <property type="entry name" value="Galactose-binding domain-like"/>
    <property type="match status" value="1"/>
</dbReference>
<dbReference type="Gene3D" id="2.60.120.260">
    <property type="entry name" value="Galactose-binding domain-like"/>
    <property type="match status" value="1"/>
</dbReference>
<dbReference type="STRING" id="411467.BACCAP_02787"/>
<comment type="caution">
    <text evidence="13">The sequence shown here is derived from an EMBL/GenBank/DDBJ whole genome shotgun (WGS) entry which is preliminary data.</text>
</comment>
<keyword evidence="6 10" id="KW-0812">Transmembrane</keyword>
<evidence type="ECO:0000313" key="13">
    <source>
        <dbReference type="EMBL" id="EDM99390.1"/>
    </source>
</evidence>
<protein>
    <recommendedName>
        <fullName evidence="9 10">Polyprenol-phosphate-mannose--protein mannosyltransferase</fullName>
        <ecNumber evidence="10">2.4.1.-</ecNumber>
    </recommendedName>
</protein>
<dbReference type="Pfam" id="PF02366">
    <property type="entry name" value="PMT"/>
    <property type="match status" value="1"/>
</dbReference>
<feature type="domain" description="Protein O-mannosyl-transferase C-terminal four TM" evidence="12">
    <location>
        <begin position="631"/>
        <end position="750"/>
    </location>
</feature>